<evidence type="ECO:0000313" key="4">
    <source>
        <dbReference type="EMBL" id="OLQ77761.1"/>
    </source>
</evidence>
<dbReference type="GO" id="GO:0015562">
    <property type="term" value="F:efflux transmembrane transporter activity"/>
    <property type="evidence" value="ECO:0007669"/>
    <property type="project" value="InterPro"/>
</dbReference>
<keyword evidence="2" id="KW-0812">Transmembrane</keyword>
<proteinExistence type="inferred from homology"/>
<comment type="similarity">
    <text evidence="1 2">Belongs to the outer membrane factor (OMF) (TC 1.B.17) family.</text>
</comment>
<comment type="subcellular location">
    <subcellularLocation>
        <location evidence="2">Cell outer membrane</location>
        <topology evidence="2">Lipid-anchor</topology>
    </subcellularLocation>
</comment>
<sequence length="455" mass="50040">MILPSEFKISLVSLMILGITGCSTSGGVNFQQTAQDSRAEHQAWSYQQTDASQASQLTDIVAIPTLTQLVDDALAQNPGLQQTALALQIVYAQEKLAVGDQLPALSAGFSGQREEDKDTSYSTDLTVSWELDLWQKISDGVGAAQMDVASSQATFQAAQDALAANIMRAWLQINLRQQLLNIETERLVVLENNETFILERYRVGLGQLEELDNARSSSAQTRATLADYKEQLAKEYRSLNQLLGRDPSSTLPHIEQSFPEVFEPLASLPEQDLGRRPDLQSAYYTILAEQYRTSVAYKALLPSISLSASLTDIGSSPSDALLTSPAWSLLGQLTAPLFQGGKLRAQVDIAELTAEQSYWAYQETLLNAVTEVENTLGQEQSLERQQQHLTEALSSASRSVTNYQTKYRQGLVDILDLLSVQQQTFDLQSQLVQITYNRLVNRIDLGLALGLGVSS</sequence>
<dbReference type="Gene3D" id="2.20.200.10">
    <property type="entry name" value="Outer membrane efflux proteins (OEP)"/>
    <property type="match status" value="1"/>
</dbReference>
<dbReference type="PANTHER" id="PTHR30203:SF33">
    <property type="entry name" value="BLR4455 PROTEIN"/>
    <property type="match status" value="1"/>
</dbReference>
<evidence type="ECO:0000256" key="2">
    <source>
        <dbReference type="RuleBase" id="RU362097"/>
    </source>
</evidence>
<keyword evidence="5" id="KW-1185">Reference proteome</keyword>
<evidence type="ECO:0000313" key="5">
    <source>
        <dbReference type="Proteomes" id="UP000186905"/>
    </source>
</evidence>
<keyword evidence="2" id="KW-0449">Lipoprotein</keyword>
<dbReference type="RefSeq" id="WP_075763439.1">
    <property type="nucleotide sequence ID" value="NZ_MJIL01000060.1"/>
</dbReference>
<keyword evidence="3" id="KW-0175">Coiled coil</keyword>
<dbReference type="EMBL" id="MJIL01000060">
    <property type="protein sequence ID" value="OLQ77761.1"/>
    <property type="molecule type" value="Genomic_DNA"/>
</dbReference>
<organism evidence="4 5">
    <name type="scientific">Photobacterium proteolyticum</name>
    <dbReference type="NCBI Taxonomy" id="1903952"/>
    <lineage>
        <taxon>Bacteria</taxon>
        <taxon>Pseudomonadati</taxon>
        <taxon>Pseudomonadota</taxon>
        <taxon>Gammaproteobacteria</taxon>
        <taxon>Vibrionales</taxon>
        <taxon>Vibrionaceae</taxon>
        <taxon>Photobacterium</taxon>
    </lineage>
</organism>
<dbReference type="STRING" id="1903952.BIT28_05360"/>
<comment type="caution">
    <text evidence="4">The sequence shown here is derived from an EMBL/GenBank/DDBJ whole genome shotgun (WGS) entry which is preliminary data.</text>
</comment>
<evidence type="ECO:0000256" key="3">
    <source>
        <dbReference type="SAM" id="Coils"/>
    </source>
</evidence>
<dbReference type="InterPro" id="IPR010131">
    <property type="entry name" value="MdtP/NodT-like"/>
</dbReference>
<dbReference type="Proteomes" id="UP000186905">
    <property type="component" value="Unassembled WGS sequence"/>
</dbReference>
<dbReference type="InterPro" id="IPR003423">
    <property type="entry name" value="OMP_efflux"/>
</dbReference>
<keyword evidence="2" id="KW-1134">Transmembrane beta strand</keyword>
<dbReference type="GO" id="GO:0009279">
    <property type="term" value="C:cell outer membrane"/>
    <property type="evidence" value="ECO:0007669"/>
    <property type="project" value="UniProtKB-SubCell"/>
</dbReference>
<name>A0A1Q9GSS9_9GAMM</name>
<dbReference type="NCBIfam" id="TIGR01845">
    <property type="entry name" value="outer_NodT"/>
    <property type="match status" value="1"/>
</dbReference>
<evidence type="ECO:0000256" key="1">
    <source>
        <dbReference type="ARBA" id="ARBA00007613"/>
    </source>
</evidence>
<keyword evidence="2" id="KW-0472">Membrane</keyword>
<keyword evidence="2" id="KW-0564">Palmitate</keyword>
<gene>
    <name evidence="4" type="ORF">BIT28_05360</name>
</gene>
<protein>
    <submittedName>
        <fullName evidence="4">RND transporter</fullName>
    </submittedName>
</protein>
<feature type="coiled-coil region" evidence="3">
    <location>
        <begin position="211"/>
        <end position="245"/>
    </location>
</feature>
<reference evidence="4 5" key="1">
    <citation type="submission" date="2016-09" db="EMBL/GenBank/DDBJ databases">
        <title>Photobacterium proteolyticum sp. nov. a protease producing bacterium isolated from ocean sediments of Laizhou Bay.</title>
        <authorList>
            <person name="Li Y."/>
        </authorList>
    </citation>
    <scope>NUCLEOTIDE SEQUENCE [LARGE SCALE GENOMIC DNA]</scope>
    <source>
        <strain evidence="4 5">13-12</strain>
    </source>
</reference>
<dbReference type="Pfam" id="PF02321">
    <property type="entry name" value="OEP"/>
    <property type="match status" value="2"/>
</dbReference>
<accession>A0A1Q9GSS9</accession>
<dbReference type="PANTHER" id="PTHR30203">
    <property type="entry name" value="OUTER MEMBRANE CATION EFFLUX PROTEIN"/>
    <property type="match status" value="1"/>
</dbReference>
<dbReference type="Gene3D" id="1.20.1600.10">
    <property type="entry name" value="Outer membrane efflux proteins (OEP)"/>
    <property type="match status" value="1"/>
</dbReference>
<dbReference type="AlphaFoldDB" id="A0A1Q9GSS9"/>
<dbReference type="OrthoDB" id="9770517at2"/>
<dbReference type="SUPFAM" id="SSF56954">
    <property type="entry name" value="Outer membrane efflux proteins (OEP)"/>
    <property type="match status" value="1"/>
</dbReference>